<name>A0ACC4DDG7_PURLI</name>
<gene>
    <name evidence="1" type="ORF">ACCO45_012148</name>
</gene>
<reference evidence="1" key="1">
    <citation type="submission" date="2024-12" db="EMBL/GenBank/DDBJ databases">
        <title>Comparative genomics and development of molecular markers within Purpureocillium lilacinum and among Purpureocillium species.</title>
        <authorList>
            <person name="Yeh Z.-Y."/>
            <person name="Ni N.-T."/>
            <person name="Lo P.-H."/>
            <person name="Mushyakhwo K."/>
            <person name="Lin C.-F."/>
            <person name="Nai Y.-S."/>
        </authorList>
    </citation>
    <scope>NUCLEOTIDE SEQUENCE</scope>
    <source>
        <strain evidence="1">NCHU-NPUST-175</strain>
    </source>
</reference>
<accession>A0ACC4DDG7</accession>
<protein>
    <submittedName>
        <fullName evidence="1">Uncharacterized protein</fullName>
    </submittedName>
</protein>
<dbReference type="EMBL" id="JBGNUJ010000011">
    <property type="protein sequence ID" value="KAL3954192.1"/>
    <property type="molecule type" value="Genomic_DNA"/>
</dbReference>
<keyword evidence="2" id="KW-1185">Reference proteome</keyword>
<sequence length="115" mass="12524">MGRAYLGLGRERFPVGTYMDVRTKTHVTSASQGNGRAGCTREPTGSITAQHSQRARQTSIPDGKWASPLEPEPVSQTGHTHQQHQDPAKPLPGLRPQSRMGAPGLWPESWAAFPK</sequence>
<comment type="caution">
    <text evidence="1">The sequence shown here is derived from an EMBL/GenBank/DDBJ whole genome shotgun (WGS) entry which is preliminary data.</text>
</comment>
<proteinExistence type="predicted"/>
<evidence type="ECO:0000313" key="1">
    <source>
        <dbReference type="EMBL" id="KAL3954192.1"/>
    </source>
</evidence>
<evidence type="ECO:0000313" key="2">
    <source>
        <dbReference type="Proteomes" id="UP001638806"/>
    </source>
</evidence>
<dbReference type="Proteomes" id="UP001638806">
    <property type="component" value="Unassembled WGS sequence"/>
</dbReference>
<organism evidence="1 2">
    <name type="scientific">Purpureocillium lilacinum</name>
    <name type="common">Paecilomyces lilacinus</name>
    <dbReference type="NCBI Taxonomy" id="33203"/>
    <lineage>
        <taxon>Eukaryota</taxon>
        <taxon>Fungi</taxon>
        <taxon>Dikarya</taxon>
        <taxon>Ascomycota</taxon>
        <taxon>Pezizomycotina</taxon>
        <taxon>Sordariomycetes</taxon>
        <taxon>Hypocreomycetidae</taxon>
        <taxon>Hypocreales</taxon>
        <taxon>Ophiocordycipitaceae</taxon>
        <taxon>Purpureocillium</taxon>
    </lineage>
</organism>